<name>A0A2G1UPW3_9GAMM</name>
<dbReference type="PANTHER" id="PTHR42759:SF1">
    <property type="entry name" value="MAGNESIUM-CHELATASE SUBUNIT CHLD"/>
    <property type="match status" value="1"/>
</dbReference>
<feature type="domain" description="ATPase dynein-related AAA" evidence="2">
    <location>
        <begin position="91"/>
        <end position="232"/>
    </location>
</feature>
<dbReference type="AlphaFoldDB" id="A0A2G1UPW3"/>
<accession>A0A2G1UPW3</accession>
<dbReference type="Gene3D" id="3.40.50.300">
    <property type="entry name" value="P-loop containing nucleotide triphosphate hydrolases"/>
    <property type="match status" value="1"/>
</dbReference>
<reference evidence="3 4" key="1">
    <citation type="submission" date="2017-09" db="EMBL/GenBank/DDBJ databases">
        <title>The draft genome sequences of Marinobacter sp. PWS21.</title>
        <authorList>
            <person name="Cao J."/>
        </authorList>
    </citation>
    <scope>NUCLEOTIDE SEQUENCE [LARGE SCALE GENOMIC DNA]</scope>
    <source>
        <strain evidence="3 4">PWS21</strain>
    </source>
</reference>
<evidence type="ECO:0000256" key="1">
    <source>
        <dbReference type="SAM" id="MobiDB-lite"/>
    </source>
</evidence>
<dbReference type="EMBL" id="NTFH01000004">
    <property type="protein sequence ID" value="PHQ16460.1"/>
    <property type="molecule type" value="Genomic_DNA"/>
</dbReference>
<feature type="compositionally biased region" description="Low complexity" evidence="1">
    <location>
        <begin position="7"/>
        <end position="16"/>
    </location>
</feature>
<feature type="region of interest" description="Disordered" evidence="1">
    <location>
        <begin position="1"/>
        <end position="20"/>
    </location>
</feature>
<comment type="caution">
    <text evidence="3">The sequence shown here is derived from an EMBL/GenBank/DDBJ whole genome shotgun (WGS) entry which is preliminary data.</text>
</comment>
<dbReference type="InterPro" id="IPR027417">
    <property type="entry name" value="P-loop_NTPase"/>
</dbReference>
<evidence type="ECO:0000313" key="4">
    <source>
        <dbReference type="Proteomes" id="UP000231409"/>
    </source>
</evidence>
<dbReference type="GO" id="GO:0005524">
    <property type="term" value="F:ATP binding"/>
    <property type="evidence" value="ECO:0007669"/>
    <property type="project" value="InterPro"/>
</dbReference>
<protein>
    <recommendedName>
        <fullName evidence="2">ATPase dynein-related AAA domain-containing protein</fullName>
    </recommendedName>
</protein>
<dbReference type="PANTHER" id="PTHR42759">
    <property type="entry name" value="MOXR FAMILY PROTEIN"/>
    <property type="match status" value="1"/>
</dbReference>
<keyword evidence="4" id="KW-1185">Reference proteome</keyword>
<dbReference type="Pfam" id="PF07728">
    <property type="entry name" value="AAA_5"/>
    <property type="match status" value="1"/>
</dbReference>
<dbReference type="SUPFAM" id="SSF52540">
    <property type="entry name" value="P-loop containing nucleoside triphosphate hydrolases"/>
    <property type="match status" value="1"/>
</dbReference>
<organism evidence="3 4">
    <name type="scientific">Marinobacter profundi</name>
    <dbReference type="NCBI Taxonomy" id="2666256"/>
    <lineage>
        <taxon>Bacteria</taxon>
        <taxon>Pseudomonadati</taxon>
        <taxon>Pseudomonadota</taxon>
        <taxon>Gammaproteobacteria</taxon>
        <taxon>Pseudomonadales</taxon>
        <taxon>Marinobacteraceae</taxon>
        <taxon>Marinobacter</taxon>
    </lineage>
</organism>
<dbReference type="InterPro" id="IPR050764">
    <property type="entry name" value="CbbQ/NirQ/NorQ/GpvN"/>
</dbReference>
<dbReference type="InterPro" id="IPR011704">
    <property type="entry name" value="ATPase_dyneun-rel_AAA"/>
</dbReference>
<dbReference type="GO" id="GO:0016887">
    <property type="term" value="F:ATP hydrolysis activity"/>
    <property type="evidence" value="ECO:0007669"/>
    <property type="project" value="InterPro"/>
</dbReference>
<dbReference type="RefSeq" id="WP_099613621.1">
    <property type="nucleotide sequence ID" value="NZ_KZ319368.1"/>
</dbReference>
<evidence type="ECO:0000313" key="3">
    <source>
        <dbReference type="EMBL" id="PHQ16460.1"/>
    </source>
</evidence>
<dbReference type="Proteomes" id="UP000231409">
    <property type="component" value="Unassembled WGS sequence"/>
</dbReference>
<gene>
    <name evidence="3" type="ORF">CLH61_05155</name>
</gene>
<proteinExistence type="predicted"/>
<evidence type="ECO:0000259" key="2">
    <source>
        <dbReference type="Pfam" id="PF07728"/>
    </source>
</evidence>
<sequence length="376" mass="41287">MSRHSSKSSAAAPAPAVKGVQRQAVEFAYAEELARLRDQDRSPVPPGWLMSPIAVEKFIMGDDALGIERKFVAERAMVTRIIISLCTSRGCLLVGEPGTAKSWLSELLAAAISGDSTLTLQGGAVTHVGQLLYSWNEAVIQKEGPTLNALVPSPLLRGMQEGRLVRFEEIARCPQALQDALLSVLSDRVVVIPELAGESGVVFARDGFNVVATSNSVDEGVHAMSAALKRRLDFEEIRPIRNLSDELDVVTREVRKENRKAGVEVEVDAEVIEVLVTMFHELRNGQSLNGRSTDRLAGSALSTAEAVSVAHATSLSAWYYGEGTMTLEQLMNHVVGSALKDQPDDRRRLRHYFDTEVAVKQGRHWQRVYDLRHLIQ</sequence>